<dbReference type="PROSITE" id="PS51192">
    <property type="entry name" value="HELICASE_ATP_BIND_1"/>
    <property type="match status" value="1"/>
</dbReference>
<keyword evidence="2" id="KW-0067">ATP-binding</keyword>
<dbReference type="SMART" id="SM00487">
    <property type="entry name" value="DEXDc"/>
    <property type="match status" value="1"/>
</dbReference>
<dbReference type="InterPro" id="IPR027417">
    <property type="entry name" value="P-loop_NTPase"/>
</dbReference>
<gene>
    <name evidence="5" type="ORF">AAFC00_004394</name>
</gene>
<organism evidence="5 6">
    <name type="scientific">Neodothiora populina</name>
    <dbReference type="NCBI Taxonomy" id="2781224"/>
    <lineage>
        <taxon>Eukaryota</taxon>
        <taxon>Fungi</taxon>
        <taxon>Dikarya</taxon>
        <taxon>Ascomycota</taxon>
        <taxon>Pezizomycotina</taxon>
        <taxon>Dothideomycetes</taxon>
        <taxon>Dothideomycetidae</taxon>
        <taxon>Dothideales</taxon>
        <taxon>Dothioraceae</taxon>
        <taxon>Neodothiora</taxon>
    </lineage>
</organism>
<comment type="caution">
    <text evidence="5">The sequence shown here is derived from an EMBL/GenBank/DDBJ whole genome shotgun (WGS) entry which is preliminary data.</text>
</comment>
<keyword evidence="2" id="KW-0547">Nucleotide-binding</keyword>
<dbReference type="GeneID" id="95978094"/>
<keyword evidence="2" id="KW-0347">Helicase</keyword>
<evidence type="ECO:0000256" key="1">
    <source>
        <dbReference type="ARBA" id="ARBA00022801"/>
    </source>
</evidence>
<dbReference type="PROSITE" id="PS00039">
    <property type="entry name" value="DEAD_ATP_HELICASE"/>
    <property type="match status" value="1"/>
</dbReference>
<proteinExistence type="predicted"/>
<dbReference type="InterPro" id="IPR011545">
    <property type="entry name" value="DEAD/DEAH_box_helicase_dom"/>
</dbReference>
<keyword evidence="1" id="KW-0378">Hydrolase</keyword>
<evidence type="ECO:0000256" key="3">
    <source>
        <dbReference type="ARBA" id="ARBA00047984"/>
    </source>
</evidence>
<accession>A0ABR3PJJ6</accession>
<dbReference type="Gene3D" id="3.40.50.300">
    <property type="entry name" value="P-loop containing nucleotide triphosphate hydrolases"/>
    <property type="match status" value="1"/>
</dbReference>
<reference evidence="5 6" key="1">
    <citation type="submission" date="2024-07" db="EMBL/GenBank/DDBJ databases">
        <title>Draft sequence of the Neodothiora populina.</title>
        <authorList>
            <person name="Drown D.D."/>
            <person name="Schuette U.S."/>
            <person name="Buechlein A.B."/>
            <person name="Rusch D.R."/>
            <person name="Winton L.W."/>
            <person name="Adams G.A."/>
        </authorList>
    </citation>
    <scope>NUCLEOTIDE SEQUENCE [LARGE SCALE GENOMIC DNA]</scope>
    <source>
        <strain evidence="5 6">CPC 39397</strain>
    </source>
</reference>
<comment type="catalytic activity">
    <reaction evidence="3">
        <text>ATP + H2O = ADP + phosphate + H(+)</text>
        <dbReference type="Rhea" id="RHEA:13065"/>
        <dbReference type="ChEBI" id="CHEBI:15377"/>
        <dbReference type="ChEBI" id="CHEBI:15378"/>
        <dbReference type="ChEBI" id="CHEBI:30616"/>
        <dbReference type="ChEBI" id="CHEBI:43474"/>
        <dbReference type="ChEBI" id="CHEBI:456216"/>
        <dbReference type="EC" id="3.6.4.13"/>
    </reaction>
</comment>
<evidence type="ECO:0000313" key="5">
    <source>
        <dbReference type="EMBL" id="KAL1306314.1"/>
    </source>
</evidence>
<dbReference type="SUPFAM" id="SSF52540">
    <property type="entry name" value="P-loop containing nucleoside triphosphate hydrolases"/>
    <property type="match status" value="1"/>
</dbReference>
<dbReference type="Proteomes" id="UP001562354">
    <property type="component" value="Unassembled WGS sequence"/>
</dbReference>
<evidence type="ECO:0000259" key="4">
    <source>
        <dbReference type="PROSITE" id="PS51192"/>
    </source>
</evidence>
<protein>
    <recommendedName>
        <fullName evidence="4">Helicase ATP-binding domain-containing protein</fullName>
    </recommendedName>
</protein>
<keyword evidence="6" id="KW-1185">Reference proteome</keyword>
<dbReference type="EMBL" id="JBFMKM010000005">
    <property type="protein sequence ID" value="KAL1306314.1"/>
    <property type="molecule type" value="Genomic_DNA"/>
</dbReference>
<dbReference type="PANTHER" id="PTHR47958">
    <property type="entry name" value="ATP-DEPENDENT RNA HELICASE DBP3"/>
    <property type="match status" value="1"/>
</dbReference>
<evidence type="ECO:0000256" key="2">
    <source>
        <dbReference type="ARBA" id="ARBA00022806"/>
    </source>
</evidence>
<sequence length="170" mass="19294">MVSSVRLLSSSVLSCRLSRAMTLLRRRSLVPAIILAPSREPVQQIQKVVITIGDFTNIKCYACFGGTPARDDIKALQDRPQLVVGTPGRVYDMIQRRVLRIDSIKMFVLDEADEMLSRGLTKHVYDIFELLPQSTQVVFLSAIMPQDVLDVTTKFMRDPIRILVKKRLYA</sequence>
<dbReference type="InterPro" id="IPR000629">
    <property type="entry name" value="RNA-helicase_DEAD-box_CS"/>
</dbReference>
<name>A0ABR3PJJ6_9PEZI</name>
<dbReference type="InterPro" id="IPR014001">
    <property type="entry name" value="Helicase_ATP-bd"/>
</dbReference>
<feature type="domain" description="Helicase ATP-binding" evidence="4">
    <location>
        <begin position="1"/>
        <end position="162"/>
    </location>
</feature>
<dbReference type="Pfam" id="PF00270">
    <property type="entry name" value="DEAD"/>
    <property type="match status" value="1"/>
</dbReference>
<evidence type="ECO:0000313" key="6">
    <source>
        <dbReference type="Proteomes" id="UP001562354"/>
    </source>
</evidence>
<dbReference type="RefSeq" id="XP_069202587.1">
    <property type="nucleotide sequence ID" value="XM_069344032.1"/>
</dbReference>